<keyword evidence="1" id="KW-0614">Plasmid</keyword>
<organism evidence="1 2">
    <name type="scientific">Candidatus Mycobacterium methanotrophicum</name>
    <dbReference type="NCBI Taxonomy" id="2943498"/>
    <lineage>
        <taxon>Bacteria</taxon>
        <taxon>Bacillati</taxon>
        <taxon>Actinomycetota</taxon>
        <taxon>Actinomycetes</taxon>
        <taxon>Mycobacteriales</taxon>
        <taxon>Mycobacteriaceae</taxon>
        <taxon>Mycobacterium</taxon>
    </lineage>
</organism>
<proteinExistence type="predicted"/>
<gene>
    <name evidence="1" type="ORF">M5I08_25000</name>
</gene>
<keyword evidence="2" id="KW-1185">Reference proteome</keyword>
<sequence>MNHTLLGAKVARHLAARLTGFGTDLSGERLQELAAGKSATDDESDAITHLMLTLLTDYLNHGGKNYALINEITTDVHSRDDAVAAMLQLCRRLVGRVE</sequence>
<evidence type="ECO:0000313" key="2">
    <source>
        <dbReference type="Proteomes" id="UP001056610"/>
    </source>
</evidence>
<dbReference type="EMBL" id="CP097321">
    <property type="protein sequence ID" value="UQX13465.1"/>
    <property type="molecule type" value="Genomic_DNA"/>
</dbReference>
<name>A0ABY4QUC0_9MYCO</name>
<dbReference type="Proteomes" id="UP001056610">
    <property type="component" value="Plasmid unnamed"/>
</dbReference>
<evidence type="ECO:0000313" key="1">
    <source>
        <dbReference type="EMBL" id="UQX13465.1"/>
    </source>
</evidence>
<dbReference type="RefSeq" id="WP_219070212.1">
    <property type="nucleotide sequence ID" value="NZ_CAJUXY010000079.1"/>
</dbReference>
<accession>A0ABY4QUC0</accession>
<reference evidence="1" key="1">
    <citation type="submission" date="2022-05" db="EMBL/GenBank/DDBJ databases">
        <title>A methanotrophic Mycobacterium dominates a cave microbial ecosystem.</title>
        <authorList>
            <person name="Van Spanning R.J.M."/>
            <person name="Guan Q."/>
            <person name="Melkonian C."/>
            <person name="Gallant J."/>
            <person name="Polerecky L."/>
            <person name="Flot J.-F."/>
            <person name="Brandt B.W."/>
            <person name="Braster M."/>
            <person name="Iturbe Espinoza P."/>
            <person name="Aerts J."/>
            <person name="Meima-Franke M."/>
            <person name="Piersma S.R."/>
            <person name="Bunduc C."/>
            <person name="Ummels R."/>
            <person name="Pain A."/>
            <person name="Fleming E.J."/>
            <person name="van der Wel N."/>
            <person name="Gherman V.D."/>
            <person name="Sarbu S.M."/>
            <person name="Bodelier P.L.E."/>
            <person name="Bitter W."/>
        </authorList>
    </citation>
    <scope>NUCLEOTIDE SEQUENCE</scope>
    <source>
        <strain evidence="1">Sulfur Cave</strain>
        <plasmid evidence="1">unnamed</plasmid>
    </source>
</reference>
<protein>
    <submittedName>
        <fullName evidence="1">Uncharacterized protein</fullName>
    </submittedName>
</protein>
<geneLocation type="plasmid" evidence="1 2">
    <name>unnamed</name>
</geneLocation>